<evidence type="ECO:0000313" key="2">
    <source>
        <dbReference type="Proteomes" id="UP000256269"/>
    </source>
</evidence>
<name>A0A3E0G685_9PSEU</name>
<protein>
    <recommendedName>
        <fullName evidence="3">Mobilization protein MobC</fullName>
    </recommendedName>
</protein>
<dbReference type="Proteomes" id="UP000256269">
    <property type="component" value="Unassembled WGS sequence"/>
</dbReference>
<keyword evidence="2" id="KW-1185">Reference proteome</keyword>
<reference evidence="1 2" key="1">
    <citation type="submission" date="2018-08" db="EMBL/GenBank/DDBJ databases">
        <title>Genomic Encyclopedia of Archaeal and Bacterial Type Strains, Phase II (KMG-II): from individual species to whole genera.</title>
        <authorList>
            <person name="Goeker M."/>
        </authorList>
    </citation>
    <scope>NUCLEOTIDE SEQUENCE [LARGE SCALE GENOMIC DNA]</scope>
    <source>
        <strain evidence="1 2">DSM 45791</strain>
    </source>
</reference>
<accession>A0A3E0G685</accession>
<evidence type="ECO:0008006" key="3">
    <source>
        <dbReference type="Google" id="ProtNLM"/>
    </source>
</evidence>
<organism evidence="1 2">
    <name type="scientific">Kutzneria buriramensis</name>
    <dbReference type="NCBI Taxonomy" id="1045776"/>
    <lineage>
        <taxon>Bacteria</taxon>
        <taxon>Bacillati</taxon>
        <taxon>Actinomycetota</taxon>
        <taxon>Actinomycetes</taxon>
        <taxon>Pseudonocardiales</taxon>
        <taxon>Pseudonocardiaceae</taxon>
        <taxon>Kutzneria</taxon>
    </lineage>
</organism>
<sequence>MPGGRPFKREFTLSLEDGAALVAAAAVAEMADGAYAAEVLHRHLAQRAGLVPADWQQVLGELIRHRAELAELRADVRAVGRLVNQIAAHTNMARATPAVVVLQRMDARIAAVVDRVAQQLAELDEVAAKARERL</sequence>
<proteinExistence type="predicted"/>
<dbReference type="AlphaFoldDB" id="A0A3E0G685"/>
<evidence type="ECO:0000313" key="1">
    <source>
        <dbReference type="EMBL" id="REH18311.1"/>
    </source>
</evidence>
<dbReference type="EMBL" id="QUNO01000036">
    <property type="protein sequence ID" value="REH18311.1"/>
    <property type="molecule type" value="Genomic_DNA"/>
</dbReference>
<gene>
    <name evidence="1" type="ORF">BCF44_13666</name>
</gene>
<comment type="caution">
    <text evidence="1">The sequence shown here is derived from an EMBL/GenBank/DDBJ whole genome shotgun (WGS) entry which is preliminary data.</text>
</comment>